<comment type="caution">
    <text evidence="2">The sequence shown here is derived from an EMBL/GenBank/DDBJ whole genome shotgun (WGS) entry which is preliminary data.</text>
</comment>
<feature type="region of interest" description="Disordered" evidence="1">
    <location>
        <begin position="49"/>
        <end position="119"/>
    </location>
</feature>
<dbReference type="AlphaFoldDB" id="A0A9Q1KBW0"/>
<protein>
    <submittedName>
        <fullName evidence="2">Uncharacterized protein</fullName>
    </submittedName>
</protein>
<feature type="compositionally biased region" description="Basic and acidic residues" evidence="1">
    <location>
        <begin position="49"/>
        <end position="84"/>
    </location>
</feature>
<feature type="region of interest" description="Disordered" evidence="1">
    <location>
        <begin position="160"/>
        <end position="200"/>
    </location>
</feature>
<dbReference type="Proteomes" id="UP001153076">
    <property type="component" value="Unassembled WGS sequence"/>
</dbReference>
<evidence type="ECO:0000313" key="2">
    <source>
        <dbReference type="EMBL" id="KAJ8440392.1"/>
    </source>
</evidence>
<dbReference type="EMBL" id="JAKOGI010000192">
    <property type="protein sequence ID" value="KAJ8440392.1"/>
    <property type="molecule type" value="Genomic_DNA"/>
</dbReference>
<name>A0A9Q1KBW0_9CARY</name>
<sequence length="200" mass="22453">MGLDEPIEKLKANLVAINVIVKVANSLKASCKGKQERQDLAREVTTLKQERDALKDESEKRRASQKHTSDFKDLEKMLEKDNKGVSDLPNKSASGGSESTLEIEESTLKNQSDDDEEQKAVEAIVRQHKALFQAKTEQEQRALQAEEALPCSNAIITELETHISQQENEQKKHSEESSDTLAAIKELKAQTQNLEEELEK</sequence>
<evidence type="ECO:0000313" key="3">
    <source>
        <dbReference type="Proteomes" id="UP001153076"/>
    </source>
</evidence>
<accession>A0A9Q1KBW0</accession>
<reference evidence="2" key="1">
    <citation type="submission" date="2022-04" db="EMBL/GenBank/DDBJ databases">
        <title>Carnegiea gigantea Genome sequencing and assembly v2.</title>
        <authorList>
            <person name="Copetti D."/>
            <person name="Sanderson M.J."/>
            <person name="Burquez A."/>
            <person name="Wojciechowski M.F."/>
        </authorList>
    </citation>
    <scope>NUCLEOTIDE SEQUENCE</scope>
    <source>
        <strain evidence="2">SGP5-SGP5p</strain>
        <tissue evidence="2">Aerial part</tissue>
    </source>
</reference>
<proteinExistence type="predicted"/>
<keyword evidence="3" id="KW-1185">Reference proteome</keyword>
<organism evidence="2 3">
    <name type="scientific">Carnegiea gigantea</name>
    <dbReference type="NCBI Taxonomy" id="171969"/>
    <lineage>
        <taxon>Eukaryota</taxon>
        <taxon>Viridiplantae</taxon>
        <taxon>Streptophyta</taxon>
        <taxon>Embryophyta</taxon>
        <taxon>Tracheophyta</taxon>
        <taxon>Spermatophyta</taxon>
        <taxon>Magnoliopsida</taxon>
        <taxon>eudicotyledons</taxon>
        <taxon>Gunneridae</taxon>
        <taxon>Pentapetalae</taxon>
        <taxon>Caryophyllales</taxon>
        <taxon>Cactineae</taxon>
        <taxon>Cactaceae</taxon>
        <taxon>Cactoideae</taxon>
        <taxon>Echinocereeae</taxon>
        <taxon>Carnegiea</taxon>
    </lineage>
</organism>
<evidence type="ECO:0000256" key="1">
    <source>
        <dbReference type="SAM" id="MobiDB-lite"/>
    </source>
</evidence>
<gene>
    <name evidence="2" type="ORF">Cgig2_019381</name>
</gene>